<dbReference type="AlphaFoldDB" id="A0A9K3D8Z4"/>
<dbReference type="Proteomes" id="UP000265618">
    <property type="component" value="Unassembled WGS sequence"/>
</dbReference>
<dbReference type="GO" id="GO:0003899">
    <property type="term" value="F:DNA-directed RNA polymerase activity"/>
    <property type="evidence" value="ECO:0007669"/>
    <property type="project" value="InterPro"/>
</dbReference>
<dbReference type="InterPro" id="IPR036710">
    <property type="entry name" value="RNA_pol_Rpb5_N_sf"/>
</dbReference>
<dbReference type="OrthoDB" id="248779at2759"/>
<reference evidence="2 3" key="1">
    <citation type="journal article" date="2018" name="PLoS ONE">
        <title>The draft genome of Kipferlia bialata reveals reductive genome evolution in fornicate parasites.</title>
        <authorList>
            <person name="Tanifuji G."/>
            <person name="Takabayashi S."/>
            <person name="Kume K."/>
            <person name="Takagi M."/>
            <person name="Nakayama T."/>
            <person name="Kamikawa R."/>
            <person name="Inagaki Y."/>
            <person name="Hashimoto T."/>
        </authorList>
    </citation>
    <scope>NUCLEOTIDE SEQUENCE [LARGE SCALE GENOMIC DNA]</scope>
    <source>
        <strain evidence="2">NY0173</strain>
    </source>
</reference>
<evidence type="ECO:0000313" key="3">
    <source>
        <dbReference type="Proteomes" id="UP000265618"/>
    </source>
</evidence>
<dbReference type="SUPFAM" id="SSF53036">
    <property type="entry name" value="Eukaryotic RPB5 N-terminal domain"/>
    <property type="match status" value="1"/>
</dbReference>
<evidence type="ECO:0000313" key="2">
    <source>
        <dbReference type="EMBL" id="GIQ91368.1"/>
    </source>
</evidence>
<dbReference type="Gene3D" id="3.40.1340.10">
    <property type="entry name" value="RNA polymerase, Rpb5, N-terminal domain"/>
    <property type="match status" value="1"/>
</dbReference>
<feature type="domain" description="RNA polymerase Rpb5 N-terminal" evidence="1">
    <location>
        <begin position="5"/>
        <end position="49"/>
    </location>
</feature>
<proteinExistence type="predicted"/>
<accession>A0A9K3D8Z4</accession>
<sequence length="83" mass="9813">MDNRKKMEKLFRIRKTVCEMLMDRGYIVDEVILSETLEQFVERGMPRDKMDIFGISEVGSDQSNIRVNFFKVCESIHQVYCSV</sequence>
<evidence type="ECO:0000259" key="1">
    <source>
        <dbReference type="Pfam" id="PF03871"/>
    </source>
</evidence>
<dbReference type="GO" id="GO:0006351">
    <property type="term" value="P:DNA-templated transcription"/>
    <property type="evidence" value="ECO:0007669"/>
    <property type="project" value="InterPro"/>
</dbReference>
<dbReference type="EMBL" id="BDIP01007596">
    <property type="protein sequence ID" value="GIQ91368.1"/>
    <property type="molecule type" value="Genomic_DNA"/>
</dbReference>
<organism evidence="2 3">
    <name type="scientific">Kipferlia bialata</name>
    <dbReference type="NCBI Taxonomy" id="797122"/>
    <lineage>
        <taxon>Eukaryota</taxon>
        <taxon>Metamonada</taxon>
        <taxon>Carpediemonas-like organisms</taxon>
        <taxon>Kipferlia</taxon>
    </lineage>
</organism>
<dbReference type="Pfam" id="PF03871">
    <property type="entry name" value="RNA_pol_Rpb5_N"/>
    <property type="match status" value="1"/>
</dbReference>
<comment type="caution">
    <text evidence="2">The sequence shown here is derived from an EMBL/GenBank/DDBJ whole genome shotgun (WGS) entry which is preliminary data.</text>
</comment>
<dbReference type="GO" id="GO:0003677">
    <property type="term" value="F:DNA binding"/>
    <property type="evidence" value="ECO:0007669"/>
    <property type="project" value="InterPro"/>
</dbReference>
<dbReference type="InterPro" id="IPR005571">
    <property type="entry name" value="RNA_pol_Rpb5_N"/>
</dbReference>
<gene>
    <name evidence="2" type="ORF">KIPB_014592</name>
</gene>
<protein>
    <recommendedName>
        <fullName evidence="1">RNA polymerase Rpb5 N-terminal domain-containing protein</fullName>
    </recommendedName>
</protein>
<name>A0A9K3D8Z4_9EUKA</name>
<keyword evidence="3" id="KW-1185">Reference proteome</keyword>